<feature type="transmembrane region" description="Helical" evidence="1">
    <location>
        <begin position="37"/>
        <end position="62"/>
    </location>
</feature>
<dbReference type="AlphaFoldDB" id="G4QJI6"/>
<name>G4QJI6_GLANF</name>
<keyword evidence="1" id="KW-0472">Membrane</keyword>
<dbReference type="RefSeq" id="WP_014107523.1">
    <property type="nucleotide sequence ID" value="NC_016041.1"/>
</dbReference>
<evidence type="ECO:0000313" key="3">
    <source>
        <dbReference type="EMBL" id="AEP28646.1"/>
    </source>
</evidence>
<organism evidence="3 4">
    <name type="scientific">Glaciecola nitratireducens (strain JCM 12485 / KCTC 12276 / FR1064)</name>
    <dbReference type="NCBI Taxonomy" id="1085623"/>
    <lineage>
        <taxon>Bacteria</taxon>
        <taxon>Pseudomonadati</taxon>
        <taxon>Pseudomonadota</taxon>
        <taxon>Gammaproteobacteria</taxon>
        <taxon>Alteromonadales</taxon>
        <taxon>Alteromonadaceae</taxon>
        <taxon>Brumicola</taxon>
    </lineage>
</organism>
<proteinExistence type="predicted"/>
<dbReference type="KEGG" id="gni:GNIT_0492"/>
<keyword evidence="1" id="KW-1133">Transmembrane helix</keyword>
<dbReference type="InterPro" id="IPR021309">
    <property type="entry name" value="YgaP-like_TM"/>
</dbReference>
<keyword evidence="1" id="KW-0812">Transmembrane</keyword>
<dbReference type="Proteomes" id="UP000009282">
    <property type="component" value="Chromosome"/>
</dbReference>
<gene>
    <name evidence="3" type="ordered locus">GNIT_0492</name>
</gene>
<accession>G4QJI6</accession>
<dbReference type="EMBL" id="CP003060">
    <property type="protein sequence ID" value="AEP28646.1"/>
    <property type="molecule type" value="Genomic_DNA"/>
</dbReference>
<dbReference type="Pfam" id="PF11127">
    <property type="entry name" value="YgaP-like_TM"/>
    <property type="match status" value="1"/>
</dbReference>
<dbReference type="HOGENOM" id="CLU_176022_3_1_6"/>
<evidence type="ECO:0000313" key="4">
    <source>
        <dbReference type="Proteomes" id="UP000009282"/>
    </source>
</evidence>
<protein>
    <recommendedName>
        <fullName evidence="2">Inner membrane protein YgaP-like transmembrane domain-containing protein</fullName>
    </recommendedName>
</protein>
<evidence type="ECO:0000256" key="1">
    <source>
        <dbReference type="SAM" id="Phobius"/>
    </source>
</evidence>
<sequence length="72" mass="7892">MNLPVKNLCLADRVIRGGLSLSLLVFAVLWAEQIGDVVLQVLIIIFAGLNFISFAIGWCPVYKLANISTCKK</sequence>
<keyword evidence="4" id="KW-1185">Reference proteome</keyword>
<evidence type="ECO:0000259" key="2">
    <source>
        <dbReference type="Pfam" id="PF11127"/>
    </source>
</evidence>
<dbReference type="OrthoDB" id="9804804at2"/>
<feature type="domain" description="Inner membrane protein YgaP-like transmembrane" evidence="2">
    <location>
        <begin position="6"/>
        <end position="72"/>
    </location>
</feature>
<feature type="transmembrane region" description="Helical" evidence="1">
    <location>
        <begin position="14"/>
        <end position="31"/>
    </location>
</feature>
<reference evidence="3 4" key="1">
    <citation type="journal article" date="2011" name="J. Bacteriol.">
        <title>Complete genome sequence of seawater bacterium Glaciecola nitratireducens FR1064T.</title>
        <authorList>
            <person name="Bian F."/>
            <person name="Qin Q.L."/>
            <person name="Xie B.B."/>
            <person name="Shu Y.L."/>
            <person name="Zhang X.Y."/>
            <person name="Yu Y."/>
            <person name="Chen B."/>
            <person name="Chen X.L."/>
            <person name="Zhou B.C."/>
            <person name="Zhang Y.Z."/>
        </authorList>
    </citation>
    <scope>NUCLEOTIDE SEQUENCE [LARGE SCALE GENOMIC DNA]</scope>
    <source>
        <strain evidence="4">JCM 12485 / KCTC 12276 / FR1064</strain>
    </source>
</reference>